<dbReference type="EMBL" id="ARPM03000050">
    <property type="protein sequence ID" value="ETZ05428.1"/>
    <property type="molecule type" value="Genomic_DNA"/>
</dbReference>
<accession>A0A061JIK6</accession>
<reference evidence="1 2" key="1">
    <citation type="journal article" date="2013" name="Genome Announc.">
        <title>Draft Genome Sequence of Holospora undulata Strain HU1, a Micronucleus-Specific Symbiont of the Ciliate Paramecium caudatum.</title>
        <authorList>
            <person name="Dohra H."/>
            <person name="Suzuki H."/>
            <person name="Suzuki T."/>
            <person name="Tanaka K."/>
            <person name="Fujishima M."/>
        </authorList>
    </citation>
    <scope>NUCLEOTIDE SEQUENCE [LARGE SCALE GENOMIC DNA]</scope>
    <source>
        <strain evidence="1 2">HU1</strain>
    </source>
</reference>
<organism evidence="1 2">
    <name type="scientific">Holospora undulata HU1</name>
    <dbReference type="NCBI Taxonomy" id="1321371"/>
    <lineage>
        <taxon>Bacteria</taxon>
        <taxon>Pseudomonadati</taxon>
        <taxon>Pseudomonadota</taxon>
        <taxon>Alphaproteobacteria</taxon>
        <taxon>Holosporales</taxon>
        <taxon>Holosporaceae</taxon>
        <taxon>Holospora</taxon>
    </lineage>
</organism>
<proteinExistence type="predicted"/>
<keyword evidence="2" id="KW-1185">Reference proteome</keyword>
<sequence length="1178" mass="138012">MRKNFFLALAISIGGAPFIQNIAQSAYGNPDTDTLCSELGVFHRVLVMILKNFDENSLDSFRFDVSNDLINYFNNPESLTQSTPELTELKEVLKNTDPRRLFNVLFNLGKNSSGYVLKILDSQKQGALGEAFLGVSKNFSLSVDALSLRDFIFLGRALVVLNYAFNQNIPVDKKLLCNALNKLNEKVAFDEYKCCVQIDDTPPALNNILAALSKSQELEGPLNFFHAVSALEHIRSSENSFQHSGDFYNLKNNKAFLNAFHFALNQLPFSSLKLLLANFVHLNHGTPEDLVRIFSALSSIDLWDNVWSAQTDVSLDALALYTWDGVQFSKLVEQNGELHHLPAYVQVLDFSLNGAYRNFINPKVFAHILNHTARRINKGVYKKDIYQDIFFKFLNNLSNDLFNFCYAFNTLFNKSGAFTETLVCLSDGNKQDIFEQALRVFTSSPKNLVKELDYVLNSNRDKEINKFVLMLNSNPKMMSSILSAFGEDINWGDLRFILYRIIENFIENIDPNIFSSSFSILLSEKYSNACDFFSDYLNETVPEQLNRIFKNFFCTNPQAANKFLSRALEKLLDSFEDFTAEDQYKALKTTLESKIKRVELFYKKKRINLYIGDEERLISFDNSAKILKFIASAIKFLPKNQRVRLLELALSKNFDIRLCARYLDLTDTSFEMLSKSWQEEIIFNFSKIFENEDIYSFWRFKKLIDQEKFEDKLFDYSDGYKKFAQLADCFYHLRKDHPSEDREKALDFLDKNFQTDEDIDRLLRWFDDFYPDDCIEYLENLKDLKLKNLKKKIEESYKAKRLRLAEKIEEFNKFFRDEKITDREIDYAREVMKYLDEVFKMVENSPSAAVEELVSPLFDSNEALRLPFDPDEIIDKVLKSEDQFNDNEELHERIKEFYLFYKDFVNQLTQRELVTEFFDISEKIFYFIEKTGNFSDTTDSKFLEYLALHSDEDSFQVIEMGMKFVSQNLEETEYKTLMGSFNHAVQTEIVEKTLIHKKNRKFISDEMTKILENICSQDVEDRLIIENTVRVDKKVQYFQEFPLSFFEENMREFSKKYRENSRENRKFILDEFVNFCLRTLDNENPPCGEYFNDEGSCNIFVKKLKDISQKYIAFYKESDDYERDLFERHPYSVLGNFFQDSVTQENFFGGEKCKAELLTDALLSFLNIRGYPLLEYDQ</sequence>
<comment type="caution">
    <text evidence="1">The sequence shown here is derived from an EMBL/GenBank/DDBJ whole genome shotgun (WGS) entry which is preliminary data.</text>
</comment>
<evidence type="ECO:0000313" key="2">
    <source>
        <dbReference type="Proteomes" id="UP000026922"/>
    </source>
</evidence>
<dbReference type="AlphaFoldDB" id="A0A061JIK6"/>
<name>A0A061JIK6_9PROT</name>
<protein>
    <submittedName>
        <fullName evidence="1">Uncharacterized protein</fullName>
    </submittedName>
</protein>
<evidence type="ECO:0000313" key="1">
    <source>
        <dbReference type="EMBL" id="ETZ05428.1"/>
    </source>
</evidence>
<dbReference type="Proteomes" id="UP000026922">
    <property type="component" value="Unassembled WGS sequence"/>
</dbReference>
<gene>
    <name evidence="1" type="ORF">K737_300133</name>
</gene>